<evidence type="ECO:0000313" key="2">
    <source>
        <dbReference type="EMBL" id="MFC4803504.1"/>
    </source>
</evidence>
<organism evidence="2 3">
    <name type="scientific">Filifactor villosus</name>
    <dbReference type="NCBI Taxonomy" id="29374"/>
    <lineage>
        <taxon>Bacteria</taxon>
        <taxon>Bacillati</taxon>
        <taxon>Bacillota</taxon>
        <taxon>Clostridia</taxon>
        <taxon>Peptostreptococcales</taxon>
        <taxon>Filifactoraceae</taxon>
        <taxon>Filifactor</taxon>
    </lineage>
</organism>
<reference evidence="3" key="1">
    <citation type="journal article" date="2019" name="Int. J. Syst. Evol. Microbiol.">
        <title>The Global Catalogue of Microorganisms (GCM) 10K type strain sequencing project: providing services to taxonomists for standard genome sequencing and annotation.</title>
        <authorList>
            <consortium name="The Broad Institute Genomics Platform"/>
            <consortium name="The Broad Institute Genome Sequencing Center for Infectious Disease"/>
            <person name="Wu L."/>
            <person name="Ma J."/>
        </authorList>
    </citation>
    <scope>NUCLEOTIDE SEQUENCE [LARGE SCALE GENOMIC DNA]</scope>
    <source>
        <strain evidence="3">CCUG 46385</strain>
    </source>
</reference>
<feature type="compositionally biased region" description="Basic and acidic residues" evidence="1">
    <location>
        <begin position="15"/>
        <end position="24"/>
    </location>
</feature>
<dbReference type="Proteomes" id="UP001595916">
    <property type="component" value="Unassembled WGS sequence"/>
</dbReference>
<dbReference type="RefSeq" id="WP_379786936.1">
    <property type="nucleotide sequence ID" value="NZ_JBHSHL010000002.1"/>
</dbReference>
<evidence type="ECO:0000313" key="3">
    <source>
        <dbReference type="Proteomes" id="UP001595916"/>
    </source>
</evidence>
<dbReference type="EMBL" id="JBHSHL010000002">
    <property type="protein sequence ID" value="MFC4803504.1"/>
    <property type="molecule type" value="Genomic_DNA"/>
</dbReference>
<evidence type="ECO:0000256" key="1">
    <source>
        <dbReference type="SAM" id="MobiDB-lite"/>
    </source>
</evidence>
<comment type="caution">
    <text evidence="2">The sequence shown here is derived from an EMBL/GenBank/DDBJ whole genome shotgun (WGS) entry which is preliminary data.</text>
</comment>
<keyword evidence="3" id="KW-1185">Reference proteome</keyword>
<sequence>MQTIGVPQKTGENTGRNRYEYNKHSGQDPAILCNAILRLKYRVYRLILAENNLDTDMPQSIQPGILIRDAVTKTQKNLPFVSQDIESLSNTHFW</sequence>
<gene>
    <name evidence="2" type="ORF">ACFO4R_00265</name>
</gene>
<feature type="region of interest" description="Disordered" evidence="1">
    <location>
        <begin position="1"/>
        <end position="24"/>
    </location>
</feature>
<protein>
    <submittedName>
        <fullName evidence="2">Uncharacterized protein</fullName>
    </submittedName>
</protein>
<feature type="compositionally biased region" description="Polar residues" evidence="1">
    <location>
        <begin position="1"/>
        <end position="14"/>
    </location>
</feature>
<accession>A0ABV9QLD1</accession>
<proteinExistence type="predicted"/>
<name>A0ABV9QLD1_9FIRM</name>